<evidence type="ECO:0000256" key="1">
    <source>
        <dbReference type="ARBA" id="ARBA00007447"/>
    </source>
</evidence>
<dbReference type="GO" id="GO:0004190">
    <property type="term" value="F:aspartic-type endopeptidase activity"/>
    <property type="evidence" value="ECO:0007669"/>
    <property type="project" value="UniProtKB-KW"/>
</dbReference>
<dbReference type="PANTHER" id="PTHR47966">
    <property type="entry name" value="BETA-SITE APP-CLEAVING ENZYME, ISOFORM A-RELATED"/>
    <property type="match status" value="1"/>
</dbReference>
<dbReference type="OrthoDB" id="15189at2759"/>
<comment type="similarity">
    <text evidence="1 4">Belongs to the peptidase A1 family.</text>
</comment>
<accession>A0A6A6QUW9</accession>
<dbReference type="PROSITE" id="PS00141">
    <property type="entry name" value="ASP_PROTEASE"/>
    <property type="match status" value="2"/>
</dbReference>
<reference evidence="7" key="1">
    <citation type="journal article" date="2020" name="Stud. Mycol.">
        <title>101 Dothideomycetes genomes: a test case for predicting lifestyles and emergence of pathogens.</title>
        <authorList>
            <person name="Haridas S."/>
            <person name="Albert R."/>
            <person name="Binder M."/>
            <person name="Bloem J."/>
            <person name="Labutti K."/>
            <person name="Salamov A."/>
            <person name="Andreopoulos B."/>
            <person name="Baker S."/>
            <person name="Barry K."/>
            <person name="Bills G."/>
            <person name="Bluhm B."/>
            <person name="Cannon C."/>
            <person name="Castanera R."/>
            <person name="Culley D."/>
            <person name="Daum C."/>
            <person name="Ezra D."/>
            <person name="Gonzalez J."/>
            <person name="Henrissat B."/>
            <person name="Kuo A."/>
            <person name="Liang C."/>
            <person name="Lipzen A."/>
            <person name="Lutzoni F."/>
            <person name="Magnuson J."/>
            <person name="Mondo S."/>
            <person name="Nolan M."/>
            <person name="Ohm R."/>
            <person name="Pangilinan J."/>
            <person name="Park H.-J."/>
            <person name="Ramirez L."/>
            <person name="Alfaro M."/>
            <person name="Sun H."/>
            <person name="Tritt A."/>
            <person name="Yoshinaga Y."/>
            <person name="Zwiers L.-H."/>
            <person name="Turgeon B."/>
            <person name="Goodwin S."/>
            <person name="Spatafora J."/>
            <person name="Crous P."/>
            <person name="Grigoriev I."/>
        </authorList>
    </citation>
    <scope>NUCLEOTIDE SEQUENCE</scope>
    <source>
        <strain evidence="7">CBS 269.34</strain>
    </source>
</reference>
<keyword evidence="2 4" id="KW-0064">Aspartyl protease</keyword>
<dbReference type="Pfam" id="PF00026">
    <property type="entry name" value="Asp"/>
    <property type="match status" value="1"/>
</dbReference>
<sequence>MMGIISHWVVFAIAFFFSISVQAHPHSPRTLQAASKNIITPHVLELTAINGIVPPSTSHLRRLLLNKRQTQTPVADLDLTTIGGRVYFTTIQISGNTYTVVIDTGSSDTWLVKDDFQCFDVGTNVPISEEECAFGSPYVPSDAFRDIPNETFNISYADGEAASGGFGTETLTAGGLTFTQAIGVVDTAAWFGDGQSSGLVGLALAHPNFRWNGTSPRQSTDQYTPFFTSLCNTTSIPPIFSLTLHRPTAPNYTGGGLLALGGIPPNLSLTSAFAASPIQLISPNPRLRAPTSPTYQFYATTIDGLDIAPSSLPPNLPPPFPAYNTTLQVIIDSGTTLIYMPNQIASYYNSLWVPPARWSDADGLWRVSCSAKIPVFEVLVGGGRFAVDRRDLVMGAGDGGCMSAVQGSDEGLAVLGDPFLKGVVVVFDVGKGEVRIAGVEY</sequence>
<name>A0A6A6QUW9_9PEZI</name>
<dbReference type="InterPro" id="IPR033121">
    <property type="entry name" value="PEPTIDASE_A1"/>
</dbReference>
<keyword evidence="4 7" id="KW-0645">Protease</keyword>
<evidence type="ECO:0000256" key="2">
    <source>
        <dbReference type="ARBA" id="ARBA00022750"/>
    </source>
</evidence>
<dbReference type="Proteomes" id="UP000799750">
    <property type="component" value="Unassembled WGS sequence"/>
</dbReference>
<feature type="chain" id="PRO_5025524946" evidence="5">
    <location>
        <begin position="24"/>
        <end position="441"/>
    </location>
</feature>
<dbReference type="InterPro" id="IPR001461">
    <property type="entry name" value="Aspartic_peptidase_A1"/>
</dbReference>
<keyword evidence="4" id="KW-0378">Hydrolase</keyword>
<evidence type="ECO:0000256" key="3">
    <source>
        <dbReference type="PIRSR" id="PIRSR601461-1"/>
    </source>
</evidence>
<dbReference type="PROSITE" id="PS51767">
    <property type="entry name" value="PEPTIDASE_A1"/>
    <property type="match status" value="1"/>
</dbReference>
<dbReference type="Gene3D" id="2.40.70.10">
    <property type="entry name" value="Acid Proteases"/>
    <property type="match status" value="2"/>
</dbReference>
<feature type="signal peptide" evidence="5">
    <location>
        <begin position="1"/>
        <end position="23"/>
    </location>
</feature>
<dbReference type="InterPro" id="IPR034164">
    <property type="entry name" value="Pepsin-like_dom"/>
</dbReference>
<feature type="active site" evidence="3">
    <location>
        <position position="103"/>
    </location>
</feature>
<keyword evidence="5" id="KW-0732">Signal</keyword>
<dbReference type="CDD" id="cd05471">
    <property type="entry name" value="pepsin_like"/>
    <property type="match status" value="1"/>
</dbReference>
<evidence type="ECO:0000313" key="8">
    <source>
        <dbReference type="Proteomes" id="UP000799750"/>
    </source>
</evidence>
<dbReference type="InterPro" id="IPR001969">
    <property type="entry name" value="Aspartic_peptidase_AS"/>
</dbReference>
<dbReference type="GO" id="GO:0006508">
    <property type="term" value="P:proteolysis"/>
    <property type="evidence" value="ECO:0007669"/>
    <property type="project" value="UniProtKB-KW"/>
</dbReference>
<evidence type="ECO:0000256" key="4">
    <source>
        <dbReference type="RuleBase" id="RU000454"/>
    </source>
</evidence>
<protein>
    <submittedName>
        <fullName evidence="7">Acid protease</fullName>
    </submittedName>
</protein>
<dbReference type="PRINTS" id="PR00792">
    <property type="entry name" value="PEPSIN"/>
</dbReference>
<keyword evidence="8" id="KW-1185">Reference proteome</keyword>
<dbReference type="PANTHER" id="PTHR47966:SF47">
    <property type="entry name" value="ENDOPEPTIDASE, PUTATIVE (AFU_ORTHOLOGUE AFUA_3G01220)-RELATED"/>
    <property type="match status" value="1"/>
</dbReference>
<feature type="active site" evidence="3">
    <location>
        <position position="332"/>
    </location>
</feature>
<feature type="domain" description="Peptidase A1" evidence="6">
    <location>
        <begin position="87"/>
        <end position="437"/>
    </location>
</feature>
<evidence type="ECO:0000259" key="6">
    <source>
        <dbReference type="PROSITE" id="PS51767"/>
    </source>
</evidence>
<organism evidence="7 8">
    <name type="scientific">Lophium mytilinum</name>
    <dbReference type="NCBI Taxonomy" id="390894"/>
    <lineage>
        <taxon>Eukaryota</taxon>
        <taxon>Fungi</taxon>
        <taxon>Dikarya</taxon>
        <taxon>Ascomycota</taxon>
        <taxon>Pezizomycotina</taxon>
        <taxon>Dothideomycetes</taxon>
        <taxon>Pleosporomycetidae</taxon>
        <taxon>Mytilinidiales</taxon>
        <taxon>Mytilinidiaceae</taxon>
        <taxon>Lophium</taxon>
    </lineage>
</organism>
<dbReference type="InterPro" id="IPR021109">
    <property type="entry name" value="Peptidase_aspartic_dom_sf"/>
</dbReference>
<gene>
    <name evidence="7" type="ORF">BU16DRAFT_46555</name>
</gene>
<dbReference type="AlphaFoldDB" id="A0A6A6QUW9"/>
<proteinExistence type="inferred from homology"/>
<dbReference type="SUPFAM" id="SSF50630">
    <property type="entry name" value="Acid proteases"/>
    <property type="match status" value="1"/>
</dbReference>
<dbReference type="GO" id="GO:0000324">
    <property type="term" value="C:fungal-type vacuole"/>
    <property type="evidence" value="ECO:0007669"/>
    <property type="project" value="TreeGrafter"/>
</dbReference>
<evidence type="ECO:0000313" key="7">
    <source>
        <dbReference type="EMBL" id="KAF2494727.1"/>
    </source>
</evidence>
<dbReference type="EMBL" id="MU004190">
    <property type="protein sequence ID" value="KAF2494727.1"/>
    <property type="molecule type" value="Genomic_DNA"/>
</dbReference>
<evidence type="ECO:0000256" key="5">
    <source>
        <dbReference type="SAM" id="SignalP"/>
    </source>
</evidence>